<feature type="domain" description="HAMP" evidence="8">
    <location>
        <begin position="352"/>
        <end position="405"/>
    </location>
</feature>
<evidence type="ECO:0000256" key="1">
    <source>
        <dbReference type="ARBA" id="ARBA00022500"/>
    </source>
</evidence>
<dbReference type="PANTHER" id="PTHR43531">
    <property type="entry name" value="PROTEIN ICFG"/>
    <property type="match status" value="1"/>
</dbReference>
<accession>A0ABU3S3S8</accession>
<feature type="coiled-coil region" evidence="4">
    <location>
        <begin position="537"/>
        <end position="564"/>
    </location>
</feature>
<dbReference type="SMART" id="SM00283">
    <property type="entry name" value="MA"/>
    <property type="match status" value="1"/>
</dbReference>
<evidence type="ECO:0000259" key="7">
    <source>
        <dbReference type="PROSITE" id="PS50111"/>
    </source>
</evidence>
<comment type="similarity">
    <text evidence="2">Belongs to the methyl-accepting chemotaxis (MCP) protein family.</text>
</comment>
<keyword evidence="1" id="KW-0145">Chemotaxis</keyword>
<dbReference type="Pfam" id="PF00672">
    <property type="entry name" value="HAMP"/>
    <property type="match status" value="1"/>
</dbReference>
<feature type="compositionally biased region" description="Low complexity" evidence="5">
    <location>
        <begin position="794"/>
        <end position="809"/>
    </location>
</feature>
<protein>
    <submittedName>
        <fullName evidence="9">Methyl-accepting chemotaxis protein</fullName>
    </submittedName>
</protein>
<dbReference type="Proteomes" id="UP001254257">
    <property type="component" value="Unassembled WGS sequence"/>
</dbReference>
<keyword evidence="6" id="KW-0472">Membrane</keyword>
<keyword evidence="6" id="KW-1133">Transmembrane helix</keyword>
<keyword evidence="10" id="KW-1185">Reference proteome</keyword>
<evidence type="ECO:0000313" key="9">
    <source>
        <dbReference type="EMBL" id="MDU0339407.1"/>
    </source>
</evidence>
<evidence type="ECO:0000256" key="4">
    <source>
        <dbReference type="SAM" id="Coils"/>
    </source>
</evidence>
<keyword evidence="4" id="KW-0175">Coiled coil</keyword>
<sequence length="833" mass="87198">MLSAARNLSIKTMLLTVLGLASAAIVTLATQSLWQAWTRHNTAVEVSALADLNTAYFTALQNLRFERGNGSSAMTMPTDKNGGMIEDVLTRRKRLDDAIATAQAIVRKNGYDVATAVSREIDGHVAALKPLRARIDANWKLPLEAREKDLVGASMAQTGKFLAALEAASTTLEERILALDAGFANLTSIRSMAWAARSLSGSSTILLNDAIAQGRPLDAKESNAVVVNDARLEFAWGVVRQLIGQATTPQTLKDALATAEATYFGGAFKAVRAGLVADVTGGRKPSINPDQWRDQIVAASETVGAVASRAIDVVSDAADAKADAAMRSLVMYGLVLLAALALALFGLWLVQSRVTRPITALTAAMKRLAQGDFSAEIIDSGRNDEIGGMAAAVRVFKENGLRVQALEAQERAAAAERAARTESMIAVVNDVGTVVAAAAAGDFSARLRLESADAQMQQLVDGINQINAVVDGATTEFADILASVSQGDLTRRIATSYQGRFAELKHSVNETVARLSDTIGGIQATTSQVSASAREIKAGADDLAKRTEEQAASLEETAATTEELAASVKASAGSSKVAASASDEAMDVAQQGGMIVQDAVAAMERIEAASRKITDITSVIDGIAFQTNLLALNAAVEAARAGDAGKGFAVVASEVRTLAQRSGEASKDITTLIQSSTTEIEEGVRLVRSAGAALDKIVSASRQVATTVVEISAAAGEQANGIEEMSQTVAHMDEMTQANAALAEESAASAASLADQIHSLDQLVASFRIAGGDVRASSEPERLRNLAAAAMSETRSAPRAPARRTQPSAEQRAPMPARKVANGGARDLEWEEF</sequence>
<comment type="caution">
    <text evidence="9">The sequence shown here is derived from an EMBL/GenBank/DDBJ whole genome shotgun (WGS) entry which is preliminary data.</text>
</comment>
<dbReference type="InterPro" id="IPR051310">
    <property type="entry name" value="MCP_chemotaxis"/>
</dbReference>
<evidence type="ECO:0000256" key="3">
    <source>
        <dbReference type="PROSITE-ProRule" id="PRU00284"/>
    </source>
</evidence>
<reference evidence="9 10" key="1">
    <citation type="submission" date="2023-09" db="EMBL/GenBank/DDBJ databases">
        <title>Whole genome shotgun sequencing (WGS) of Bosea sp. ZW T0_25, isolated from stored onions (Allium cepa).</title>
        <authorList>
            <person name="Stoll D.A."/>
            <person name="Huch M."/>
        </authorList>
    </citation>
    <scope>NUCLEOTIDE SEQUENCE [LARGE SCALE GENOMIC DNA]</scope>
    <source>
        <strain evidence="9 10">ZW T0_25</strain>
    </source>
</reference>
<feature type="domain" description="Methyl-accepting transducer" evidence="7">
    <location>
        <begin position="525"/>
        <end position="754"/>
    </location>
</feature>
<organism evidence="9 10">
    <name type="scientific">Bosea rubneri</name>
    <dbReference type="NCBI Taxonomy" id="3075434"/>
    <lineage>
        <taxon>Bacteria</taxon>
        <taxon>Pseudomonadati</taxon>
        <taxon>Pseudomonadota</taxon>
        <taxon>Alphaproteobacteria</taxon>
        <taxon>Hyphomicrobiales</taxon>
        <taxon>Boseaceae</taxon>
        <taxon>Bosea</taxon>
    </lineage>
</organism>
<dbReference type="Gene3D" id="1.10.287.950">
    <property type="entry name" value="Methyl-accepting chemotaxis protein"/>
    <property type="match status" value="1"/>
</dbReference>
<feature type="domain" description="HAMP" evidence="8">
    <location>
        <begin position="475"/>
        <end position="520"/>
    </location>
</feature>
<dbReference type="CDD" id="cd06225">
    <property type="entry name" value="HAMP"/>
    <property type="match status" value="1"/>
</dbReference>
<evidence type="ECO:0000256" key="5">
    <source>
        <dbReference type="SAM" id="MobiDB-lite"/>
    </source>
</evidence>
<dbReference type="PANTHER" id="PTHR43531:SF11">
    <property type="entry name" value="METHYL-ACCEPTING CHEMOTAXIS PROTEIN 3"/>
    <property type="match status" value="1"/>
</dbReference>
<dbReference type="SUPFAM" id="SSF58104">
    <property type="entry name" value="Methyl-accepting chemotaxis protein (MCP) signaling domain"/>
    <property type="match status" value="1"/>
</dbReference>
<evidence type="ECO:0000313" key="10">
    <source>
        <dbReference type="Proteomes" id="UP001254257"/>
    </source>
</evidence>
<dbReference type="Pfam" id="PF18947">
    <property type="entry name" value="HAMP_2"/>
    <property type="match status" value="1"/>
</dbReference>
<evidence type="ECO:0000259" key="8">
    <source>
        <dbReference type="PROSITE" id="PS50885"/>
    </source>
</evidence>
<dbReference type="EMBL" id="JAWDID010000006">
    <property type="protein sequence ID" value="MDU0339407.1"/>
    <property type="molecule type" value="Genomic_DNA"/>
</dbReference>
<dbReference type="CDD" id="cd11386">
    <property type="entry name" value="MCP_signal"/>
    <property type="match status" value="1"/>
</dbReference>
<dbReference type="RefSeq" id="WP_316017314.1">
    <property type="nucleotide sequence ID" value="NZ_JAWDID010000006.1"/>
</dbReference>
<dbReference type="InterPro" id="IPR003660">
    <property type="entry name" value="HAMP_dom"/>
</dbReference>
<dbReference type="PROSITE" id="PS50111">
    <property type="entry name" value="CHEMOTAXIS_TRANSDUC_2"/>
    <property type="match status" value="1"/>
</dbReference>
<evidence type="ECO:0000256" key="2">
    <source>
        <dbReference type="ARBA" id="ARBA00029447"/>
    </source>
</evidence>
<keyword evidence="3" id="KW-0807">Transducer</keyword>
<dbReference type="InterPro" id="IPR004089">
    <property type="entry name" value="MCPsignal_dom"/>
</dbReference>
<evidence type="ECO:0000256" key="6">
    <source>
        <dbReference type="SAM" id="Phobius"/>
    </source>
</evidence>
<feature type="transmembrane region" description="Helical" evidence="6">
    <location>
        <begin position="329"/>
        <end position="350"/>
    </location>
</feature>
<dbReference type="PROSITE" id="PS50885">
    <property type="entry name" value="HAMP"/>
    <property type="match status" value="2"/>
</dbReference>
<keyword evidence="6" id="KW-0812">Transmembrane</keyword>
<dbReference type="SMART" id="SM00304">
    <property type="entry name" value="HAMP"/>
    <property type="match status" value="2"/>
</dbReference>
<name>A0ABU3S3S8_9HYPH</name>
<feature type="region of interest" description="Disordered" evidence="5">
    <location>
        <begin position="789"/>
        <end position="833"/>
    </location>
</feature>
<gene>
    <name evidence="9" type="ORF">RKE40_05930</name>
</gene>
<proteinExistence type="inferred from homology"/>
<dbReference type="Pfam" id="PF00015">
    <property type="entry name" value="MCPsignal"/>
    <property type="match status" value="1"/>
</dbReference>
<dbReference type="Gene3D" id="6.10.340.10">
    <property type="match status" value="1"/>
</dbReference>
<dbReference type="SUPFAM" id="SSF158472">
    <property type="entry name" value="HAMP domain-like"/>
    <property type="match status" value="1"/>
</dbReference>